<accession>A0A2N3PQH1</accession>
<dbReference type="OrthoDB" id="9815689at2"/>
<dbReference type="AlphaFoldDB" id="A0A2N3PQH1"/>
<dbReference type="EMBL" id="PIUM01000029">
    <property type="protein sequence ID" value="PKU22650.1"/>
    <property type="molecule type" value="Genomic_DNA"/>
</dbReference>
<dbReference type="Proteomes" id="UP000233293">
    <property type="component" value="Unassembled WGS sequence"/>
</dbReference>
<reference evidence="3" key="1">
    <citation type="submission" date="2017-12" db="EMBL/GenBank/DDBJ databases">
        <title>Draft genome sequence of Telmatospirillum siberiense 26-4b1T, an acidotolerant peatland alphaproteobacterium potentially involved in sulfur cycling.</title>
        <authorList>
            <person name="Hausmann B."/>
            <person name="Pjevac P."/>
            <person name="Schreck K."/>
            <person name="Herbold C.W."/>
            <person name="Daims H."/>
            <person name="Wagner M."/>
            <person name="Pester M."/>
            <person name="Loy A."/>
        </authorList>
    </citation>
    <scope>NUCLEOTIDE SEQUENCE [LARGE SCALE GENOMIC DNA]</scope>
    <source>
        <strain evidence="3">26-4b1</strain>
    </source>
</reference>
<name>A0A2N3PQH1_9PROT</name>
<feature type="region of interest" description="Disordered" evidence="1">
    <location>
        <begin position="64"/>
        <end position="116"/>
    </location>
</feature>
<feature type="compositionally biased region" description="Acidic residues" evidence="1">
    <location>
        <begin position="75"/>
        <end position="110"/>
    </location>
</feature>
<protein>
    <submittedName>
        <fullName evidence="2">TIGR02300 family protein</fullName>
    </submittedName>
</protein>
<organism evidence="2 3">
    <name type="scientific">Telmatospirillum siberiense</name>
    <dbReference type="NCBI Taxonomy" id="382514"/>
    <lineage>
        <taxon>Bacteria</taxon>
        <taxon>Pseudomonadati</taxon>
        <taxon>Pseudomonadota</taxon>
        <taxon>Alphaproteobacteria</taxon>
        <taxon>Rhodospirillales</taxon>
        <taxon>Rhodospirillaceae</taxon>
        <taxon>Telmatospirillum</taxon>
    </lineage>
</organism>
<gene>
    <name evidence="2" type="ORF">CWS72_20675</name>
</gene>
<dbReference type="InterPro" id="IPR012644">
    <property type="entry name" value="CHP02300_FYDLN_acid"/>
</dbReference>
<proteinExistence type="predicted"/>
<keyword evidence="3" id="KW-1185">Reference proteome</keyword>
<evidence type="ECO:0000256" key="1">
    <source>
        <dbReference type="SAM" id="MobiDB-lite"/>
    </source>
</evidence>
<dbReference type="NCBIfam" id="TIGR02300">
    <property type="entry name" value="FYDLN_acid"/>
    <property type="match status" value="1"/>
</dbReference>
<dbReference type="Pfam" id="PF09538">
    <property type="entry name" value="FYDLN_acid"/>
    <property type="match status" value="1"/>
</dbReference>
<evidence type="ECO:0000313" key="2">
    <source>
        <dbReference type="EMBL" id="PKU22650.1"/>
    </source>
</evidence>
<sequence>MAKQEWGEKRTCQSCGKNFYDMMRFPIACPECGAAFTVVEPVARRGSTGARGKFFVAKREPEEDALFDSRTVAEESADEAEDGEREDDGDAGENGEDGEPVSDGDESDAVGEDKVA</sequence>
<comment type="caution">
    <text evidence="2">The sequence shown here is derived from an EMBL/GenBank/DDBJ whole genome shotgun (WGS) entry which is preliminary data.</text>
</comment>
<evidence type="ECO:0000313" key="3">
    <source>
        <dbReference type="Proteomes" id="UP000233293"/>
    </source>
</evidence>